<gene>
    <name evidence="1" type="ORF">DFQ07_1490</name>
</gene>
<dbReference type="EMBL" id="SNYH01000003">
    <property type="protein sequence ID" value="TDQ27639.1"/>
    <property type="molecule type" value="Genomic_DNA"/>
</dbReference>
<keyword evidence="2" id="KW-1185">Reference proteome</keyword>
<organism evidence="1 2">
    <name type="scientific">Tenacibaculum caenipelagi</name>
    <dbReference type="NCBI Taxonomy" id="1325435"/>
    <lineage>
        <taxon>Bacteria</taxon>
        <taxon>Pseudomonadati</taxon>
        <taxon>Bacteroidota</taxon>
        <taxon>Flavobacteriia</taxon>
        <taxon>Flavobacteriales</taxon>
        <taxon>Flavobacteriaceae</taxon>
        <taxon>Tenacibaculum</taxon>
    </lineage>
</organism>
<sequence length="51" mass="6017">MIQIKEKLERISTLIQKQLKDTEKTFKQAEPLANEFGYTFCKKTGKLLKQE</sequence>
<dbReference type="AlphaFoldDB" id="A0A4R6TG36"/>
<reference evidence="1 2" key="1">
    <citation type="submission" date="2019-03" db="EMBL/GenBank/DDBJ databases">
        <title>Genomic Encyclopedia of Type Strains, Phase III (KMG-III): the genomes of soil and plant-associated and newly described type strains.</title>
        <authorList>
            <person name="Whitman W."/>
        </authorList>
    </citation>
    <scope>NUCLEOTIDE SEQUENCE [LARGE SCALE GENOMIC DNA]</scope>
    <source>
        <strain evidence="1 2">CECT 8283</strain>
    </source>
</reference>
<protein>
    <submittedName>
        <fullName evidence="1">Uncharacterized protein</fullName>
    </submittedName>
</protein>
<dbReference type="Proteomes" id="UP000295390">
    <property type="component" value="Unassembled WGS sequence"/>
</dbReference>
<accession>A0A4R6TG36</accession>
<evidence type="ECO:0000313" key="1">
    <source>
        <dbReference type="EMBL" id="TDQ27639.1"/>
    </source>
</evidence>
<evidence type="ECO:0000313" key="2">
    <source>
        <dbReference type="Proteomes" id="UP000295390"/>
    </source>
</evidence>
<dbReference type="RefSeq" id="WP_166627741.1">
    <property type="nucleotide sequence ID" value="NZ_SNYH01000003.1"/>
</dbReference>
<name>A0A4R6TG36_9FLAO</name>
<comment type="caution">
    <text evidence="1">The sequence shown here is derived from an EMBL/GenBank/DDBJ whole genome shotgun (WGS) entry which is preliminary data.</text>
</comment>
<proteinExistence type="predicted"/>